<dbReference type="PANTHER" id="PTHR30575:SF0">
    <property type="entry name" value="XAA-ARG DIPEPTIDASE"/>
    <property type="match status" value="1"/>
</dbReference>
<gene>
    <name evidence="3" type="ORF">D6D20_05217</name>
</gene>
<sequence>MRIRLQVLRHQLPPTKVLWKVDGATTTAELLTQISDFFPLEAAGWGLEDYAVHLGGYELLHFQQLADVLKEDDEIVIQPLQTNDIRARNLAGRHQISKDGRHLVDGIAFGRPLLRAPSHAPIHIPPRKRARLDPELEESDAALQLGDYGPPPSAPESAPPSAPKPTTAPPPKQAPPSDGKQRTRARNRRRRDAKKLTWLKSTGKLPESATQDKSDEFSQKREALLAALQSGGIDVNHDLSAPSEDTVMANADLNTLYVGDDSPPAQPEPRRARLDIASSNRLLFNSLGVRAPKNDADRQRLQAKLAQPTRKPVTKPAPATAASIEQPSSAEEDQNPTDIDAWKSKISLSAVECAPGSEEYYYSTPPFPFYQRWDPSQRTKKRKRNSQAFDSAKLQRTEGEIDNSYSDYYNDGADGDALNYGDEDDTAGAAQEADQEAATAQLLAESSDAADLPALPSDLTTLPPLTPETTIPGAIITFARFEVSAATNWAPAMSPVRTASIQHVSDNKTLGLQLAKRDIPGKQYDSQGRRLFDKFEMITGDEEDEEEDIGFLEVELAELIDARLLQAADVAQKTVGVDEQGGIEEKGEEQMIGIAFRAPPPPSPHHHVQLSNLSTYSPQLYPPYQPLLEILFQMDGTIDDDFILIDHPCRPPTTSITSTPPSYLSTISTHINHLSPKLRDISLTIHDNPELNYEEFKAYALLVGFFEGLGGWKVEEKACGIETAFIAVMGVGS</sequence>
<organism evidence="3 4">
    <name type="scientific">Aureobasidium pullulans</name>
    <name type="common">Black yeast</name>
    <name type="synonym">Pullularia pullulans</name>
    <dbReference type="NCBI Taxonomy" id="5580"/>
    <lineage>
        <taxon>Eukaryota</taxon>
        <taxon>Fungi</taxon>
        <taxon>Dikarya</taxon>
        <taxon>Ascomycota</taxon>
        <taxon>Pezizomycotina</taxon>
        <taxon>Dothideomycetes</taxon>
        <taxon>Dothideomycetidae</taxon>
        <taxon>Dothideales</taxon>
        <taxon>Saccotheciaceae</taxon>
        <taxon>Aureobasidium</taxon>
    </lineage>
</organism>
<evidence type="ECO:0000313" key="3">
    <source>
        <dbReference type="EMBL" id="THW61242.1"/>
    </source>
</evidence>
<proteinExistence type="predicted"/>
<feature type="compositionally biased region" description="Low complexity" evidence="1">
    <location>
        <begin position="308"/>
        <end position="322"/>
    </location>
</feature>
<dbReference type="EMBL" id="QZAN01000051">
    <property type="protein sequence ID" value="THW61242.1"/>
    <property type="molecule type" value="Genomic_DNA"/>
</dbReference>
<dbReference type="Pfam" id="PF24054">
    <property type="entry name" value="DUF7357"/>
    <property type="match status" value="1"/>
</dbReference>
<feature type="domain" description="DUF7357" evidence="2">
    <location>
        <begin position="1"/>
        <end position="127"/>
    </location>
</feature>
<feature type="compositionally biased region" description="Basic residues" evidence="1">
    <location>
        <begin position="182"/>
        <end position="193"/>
    </location>
</feature>
<protein>
    <recommendedName>
        <fullName evidence="2">DUF7357 domain-containing protein</fullName>
    </recommendedName>
</protein>
<comment type="caution">
    <text evidence="3">The sequence shown here is derived from an EMBL/GenBank/DDBJ whole genome shotgun (WGS) entry which is preliminary data.</text>
</comment>
<dbReference type="InterPro" id="IPR055781">
    <property type="entry name" value="DUF7357"/>
</dbReference>
<reference evidence="3 4" key="1">
    <citation type="submission" date="2018-10" db="EMBL/GenBank/DDBJ databases">
        <title>Fifty Aureobasidium pullulans genomes reveal a recombining polyextremotolerant generalist.</title>
        <authorList>
            <person name="Gostincar C."/>
            <person name="Turk M."/>
            <person name="Zajc J."/>
            <person name="Gunde-Cimerman N."/>
        </authorList>
    </citation>
    <scope>NUCLEOTIDE SEQUENCE [LARGE SCALE GENOMIC DNA]</scope>
    <source>
        <strain evidence="3 4">EXF-10751</strain>
    </source>
</reference>
<feature type="compositionally biased region" description="Pro residues" evidence="1">
    <location>
        <begin position="149"/>
        <end position="174"/>
    </location>
</feature>
<feature type="region of interest" description="Disordered" evidence="1">
    <location>
        <begin position="143"/>
        <end position="217"/>
    </location>
</feature>
<dbReference type="Gene3D" id="3.40.630.10">
    <property type="entry name" value="Zn peptidases"/>
    <property type="match status" value="1"/>
</dbReference>
<evidence type="ECO:0000256" key="1">
    <source>
        <dbReference type="SAM" id="MobiDB-lite"/>
    </source>
</evidence>
<dbReference type="InterPro" id="IPR052030">
    <property type="entry name" value="Peptidase_M20/M20A_hydrolases"/>
</dbReference>
<evidence type="ECO:0000259" key="2">
    <source>
        <dbReference type="Pfam" id="PF24054"/>
    </source>
</evidence>
<dbReference type="SUPFAM" id="SSF53187">
    <property type="entry name" value="Zn-dependent exopeptidases"/>
    <property type="match status" value="1"/>
</dbReference>
<feature type="region of interest" description="Disordered" evidence="1">
    <location>
        <begin position="413"/>
        <end position="434"/>
    </location>
</feature>
<feature type="region of interest" description="Disordered" evidence="1">
    <location>
        <begin position="364"/>
        <end position="397"/>
    </location>
</feature>
<name>A0A4S8Z1P9_AURPU</name>
<dbReference type="Proteomes" id="UP000310421">
    <property type="component" value="Unassembled WGS sequence"/>
</dbReference>
<accession>A0A4S8Z1P9</accession>
<dbReference type="AlphaFoldDB" id="A0A4S8Z1P9"/>
<feature type="region of interest" description="Disordered" evidence="1">
    <location>
        <begin position="290"/>
        <end position="341"/>
    </location>
</feature>
<evidence type="ECO:0000313" key="4">
    <source>
        <dbReference type="Proteomes" id="UP000310421"/>
    </source>
</evidence>
<dbReference type="PANTHER" id="PTHR30575">
    <property type="entry name" value="PEPTIDASE M20"/>
    <property type="match status" value="1"/>
</dbReference>
<dbReference type="GO" id="GO:0016805">
    <property type="term" value="F:dipeptidase activity"/>
    <property type="evidence" value="ECO:0007669"/>
    <property type="project" value="TreeGrafter"/>
</dbReference>